<feature type="region of interest" description="Disordered" evidence="2">
    <location>
        <begin position="1"/>
        <end position="65"/>
    </location>
</feature>
<dbReference type="PANTHER" id="PTHR15544">
    <property type="entry name" value="OSMOSIS RESPONSIVE FACTOR"/>
    <property type="match status" value="1"/>
</dbReference>
<dbReference type="OMA" id="QMVWKKN"/>
<dbReference type="OrthoDB" id="2423701at2759"/>
<evidence type="ECO:0000313" key="4">
    <source>
        <dbReference type="Proteomes" id="UP000243459"/>
    </source>
</evidence>
<dbReference type="PROSITE" id="PS50293">
    <property type="entry name" value="TPR_REGION"/>
    <property type="match status" value="1"/>
</dbReference>
<evidence type="ECO:0000313" key="3">
    <source>
        <dbReference type="EMBL" id="ONK57981.1"/>
    </source>
</evidence>
<keyword evidence="4" id="KW-1185">Reference proteome</keyword>
<dbReference type="Gramene" id="ONK57981">
    <property type="protein sequence ID" value="ONK57981"/>
    <property type="gene ID" value="A4U43_C09F6420"/>
</dbReference>
<dbReference type="Gene3D" id="1.25.40.10">
    <property type="entry name" value="Tetratricopeptide repeat domain"/>
    <property type="match status" value="1"/>
</dbReference>
<sequence length="238" mass="26932">MKIVWKKKPKEESGKKRARAQPLALNPNLPFEREEESDSESQNEKKRINTENPSSKNQNPDQIKTAESFESQGNQLAEDGKYSEALQKWEAAIVLVPGRAILHEQKAQVLLEMGDSWSALKAATRASELEPLWAEAWITLGRAQLNYGEPDLAIKSFDKALEIKPNHEEALVDRETASHLVKRRKQLHSTDNIINQTRYKVRDEAKCSDAPVLIEDEVENSDAPALHSEENQRANEST</sequence>
<dbReference type="InterPro" id="IPR019734">
    <property type="entry name" value="TPR_rpt"/>
</dbReference>
<feature type="repeat" description="TPR" evidence="1">
    <location>
        <begin position="134"/>
        <end position="167"/>
    </location>
</feature>
<protein>
    <submittedName>
        <fullName evidence="3">Uncharacterized protein</fullName>
    </submittedName>
</protein>
<proteinExistence type="predicted"/>
<name>A0A5P1E5S2_ASPOF</name>
<dbReference type="SMART" id="SM00028">
    <property type="entry name" value="TPR"/>
    <property type="match status" value="3"/>
</dbReference>
<dbReference type="InterPro" id="IPR011990">
    <property type="entry name" value="TPR-like_helical_dom_sf"/>
</dbReference>
<dbReference type="Pfam" id="PF00515">
    <property type="entry name" value="TPR_1"/>
    <property type="match status" value="1"/>
</dbReference>
<feature type="compositionally biased region" description="Polar residues" evidence="2">
    <location>
        <begin position="50"/>
        <end position="62"/>
    </location>
</feature>
<feature type="repeat" description="TPR" evidence="1">
    <location>
        <begin position="66"/>
        <end position="99"/>
    </location>
</feature>
<organism evidence="3 4">
    <name type="scientific">Asparagus officinalis</name>
    <name type="common">Garden asparagus</name>
    <dbReference type="NCBI Taxonomy" id="4686"/>
    <lineage>
        <taxon>Eukaryota</taxon>
        <taxon>Viridiplantae</taxon>
        <taxon>Streptophyta</taxon>
        <taxon>Embryophyta</taxon>
        <taxon>Tracheophyta</taxon>
        <taxon>Spermatophyta</taxon>
        <taxon>Magnoliopsida</taxon>
        <taxon>Liliopsida</taxon>
        <taxon>Asparagales</taxon>
        <taxon>Asparagaceae</taxon>
        <taxon>Asparagoideae</taxon>
        <taxon>Asparagus</taxon>
    </lineage>
</organism>
<dbReference type="InterPro" id="IPR052658">
    <property type="entry name" value="TPR-containing"/>
</dbReference>
<dbReference type="Proteomes" id="UP000243459">
    <property type="component" value="Chromosome 9"/>
</dbReference>
<gene>
    <name evidence="3" type="ORF">A4U43_C09F6420</name>
</gene>
<evidence type="ECO:0000256" key="1">
    <source>
        <dbReference type="PROSITE-ProRule" id="PRU00339"/>
    </source>
</evidence>
<feature type="compositionally biased region" description="Basic and acidic residues" evidence="2">
    <location>
        <begin position="227"/>
        <end position="238"/>
    </location>
</feature>
<dbReference type="EMBL" id="CM007389">
    <property type="protein sequence ID" value="ONK57981.1"/>
    <property type="molecule type" value="Genomic_DNA"/>
</dbReference>
<dbReference type="PROSITE" id="PS50005">
    <property type="entry name" value="TPR"/>
    <property type="match status" value="2"/>
</dbReference>
<keyword evidence="1" id="KW-0802">TPR repeat</keyword>
<dbReference type="AlphaFoldDB" id="A0A5P1E5S2"/>
<reference evidence="4" key="1">
    <citation type="journal article" date="2017" name="Nat. Commun.">
        <title>The asparagus genome sheds light on the origin and evolution of a young Y chromosome.</title>
        <authorList>
            <person name="Harkess A."/>
            <person name="Zhou J."/>
            <person name="Xu C."/>
            <person name="Bowers J.E."/>
            <person name="Van der Hulst R."/>
            <person name="Ayyampalayam S."/>
            <person name="Mercati F."/>
            <person name="Riccardi P."/>
            <person name="McKain M.R."/>
            <person name="Kakrana A."/>
            <person name="Tang H."/>
            <person name="Ray J."/>
            <person name="Groenendijk J."/>
            <person name="Arikit S."/>
            <person name="Mathioni S.M."/>
            <person name="Nakano M."/>
            <person name="Shan H."/>
            <person name="Telgmann-Rauber A."/>
            <person name="Kanno A."/>
            <person name="Yue Z."/>
            <person name="Chen H."/>
            <person name="Li W."/>
            <person name="Chen Y."/>
            <person name="Xu X."/>
            <person name="Zhang Y."/>
            <person name="Luo S."/>
            <person name="Chen H."/>
            <person name="Gao J."/>
            <person name="Mao Z."/>
            <person name="Pires J.C."/>
            <person name="Luo M."/>
            <person name="Kudrna D."/>
            <person name="Wing R.A."/>
            <person name="Meyers B.C."/>
            <person name="Yi K."/>
            <person name="Kong H."/>
            <person name="Lavrijsen P."/>
            <person name="Sunseri F."/>
            <person name="Falavigna A."/>
            <person name="Ye Y."/>
            <person name="Leebens-Mack J.H."/>
            <person name="Chen G."/>
        </authorList>
    </citation>
    <scope>NUCLEOTIDE SEQUENCE [LARGE SCALE GENOMIC DNA]</scope>
    <source>
        <strain evidence="4">cv. DH0086</strain>
    </source>
</reference>
<evidence type="ECO:0000256" key="2">
    <source>
        <dbReference type="SAM" id="MobiDB-lite"/>
    </source>
</evidence>
<feature type="region of interest" description="Disordered" evidence="2">
    <location>
        <begin position="216"/>
        <end position="238"/>
    </location>
</feature>
<dbReference type="SUPFAM" id="SSF48452">
    <property type="entry name" value="TPR-like"/>
    <property type="match status" value="1"/>
</dbReference>
<dbReference type="PANTHER" id="PTHR15544:SF0">
    <property type="entry name" value="TETRATRICOPEPTIDE REPEAT PROTEIN 33"/>
    <property type="match status" value="1"/>
</dbReference>
<accession>A0A5P1E5S2</accession>